<dbReference type="OrthoDB" id="6120993at2"/>
<comment type="caution">
    <text evidence="2">The sequence shown here is derived from an EMBL/GenBank/DDBJ whole genome shotgun (WGS) entry which is preliminary data.</text>
</comment>
<name>A0A558HWQ0_9GAMM</name>
<gene>
    <name evidence="2" type="ORF">FQP86_00200</name>
</gene>
<dbReference type="EMBL" id="VNFH01000001">
    <property type="protein sequence ID" value="TVU73545.1"/>
    <property type="molecule type" value="Genomic_DNA"/>
</dbReference>
<keyword evidence="1" id="KW-0472">Membrane</keyword>
<proteinExistence type="predicted"/>
<evidence type="ECO:0000313" key="3">
    <source>
        <dbReference type="Proteomes" id="UP000319941"/>
    </source>
</evidence>
<accession>A0A558HWQ0</accession>
<keyword evidence="1" id="KW-1133">Transmembrane helix</keyword>
<reference evidence="2 3" key="1">
    <citation type="submission" date="2019-07" db="EMBL/GenBank/DDBJ databases">
        <title>Diversity of Bacteria from Kongsfjorden, Arctic.</title>
        <authorList>
            <person name="Yu Y."/>
        </authorList>
    </citation>
    <scope>NUCLEOTIDE SEQUENCE [LARGE SCALE GENOMIC DNA]</scope>
    <source>
        <strain evidence="2 3">SM1923</strain>
    </source>
</reference>
<keyword evidence="3" id="KW-1185">Reference proteome</keyword>
<organism evidence="2 3">
    <name type="scientific">Cobetia crustatorum</name>
    <dbReference type="NCBI Taxonomy" id="553385"/>
    <lineage>
        <taxon>Bacteria</taxon>
        <taxon>Pseudomonadati</taxon>
        <taxon>Pseudomonadota</taxon>
        <taxon>Gammaproteobacteria</taxon>
        <taxon>Oceanospirillales</taxon>
        <taxon>Halomonadaceae</taxon>
        <taxon>Cobetia</taxon>
    </lineage>
</organism>
<protein>
    <submittedName>
        <fullName evidence="2">Uncharacterized protein</fullName>
    </submittedName>
</protein>
<keyword evidence="1" id="KW-0812">Transmembrane</keyword>
<evidence type="ECO:0000256" key="1">
    <source>
        <dbReference type="SAM" id="Phobius"/>
    </source>
</evidence>
<dbReference type="STRING" id="553385.GCA_000591415_01506"/>
<evidence type="ECO:0000313" key="2">
    <source>
        <dbReference type="EMBL" id="TVU73545.1"/>
    </source>
</evidence>
<dbReference type="Proteomes" id="UP000319941">
    <property type="component" value="Unassembled WGS sequence"/>
</dbReference>
<dbReference type="RefSeq" id="WP_024951682.1">
    <property type="nucleotide sequence ID" value="NZ_CAWOWR010000001.1"/>
</dbReference>
<sequence>MSLFIITFVVCLIVCLATVGLLMMARTPRFRTDFSDIARVLDQACNGEISENEWHTVIGYPIRHDEYLESLRRRCQGIFDNHARPWQLAQGGALFSREGREELSILLGHLRARTGVAETRA</sequence>
<dbReference type="AlphaFoldDB" id="A0A558HWQ0"/>
<feature type="transmembrane region" description="Helical" evidence="1">
    <location>
        <begin position="6"/>
        <end position="25"/>
    </location>
</feature>